<dbReference type="EMBL" id="BARV01018813">
    <property type="protein sequence ID" value="GAI23953.1"/>
    <property type="molecule type" value="Genomic_DNA"/>
</dbReference>
<feature type="transmembrane region" description="Helical" evidence="1">
    <location>
        <begin position="66"/>
        <end position="89"/>
    </location>
</feature>
<evidence type="ECO:0000313" key="2">
    <source>
        <dbReference type="EMBL" id="GAI23953.1"/>
    </source>
</evidence>
<keyword evidence="1" id="KW-1133">Transmembrane helix</keyword>
<comment type="caution">
    <text evidence="2">The sequence shown here is derived from an EMBL/GenBank/DDBJ whole genome shotgun (WGS) entry which is preliminary data.</text>
</comment>
<proteinExistence type="predicted"/>
<feature type="non-terminal residue" evidence="2">
    <location>
        <position position="1"/>
    </location>
</feature>
<evidence type="ECO:0000256" key="1">
    <source>
        <dbReference type="SAM" id="Phobius"/>
    </source>
</evidence>
<name>X1LY30_9ZZZZ</name>
<accession>X1LY30</accession>
<feature type="transmembrane region" description="Helical" evidence="1">
    <location>
        <begin position="39"/>
        <end position="60"/>
    </location>
</feature>
<protein>
    <recommendedName>
        <fullName evidence="3">Polysaccharide biosynthesis protein C-terminal domain-containing protein</fullName>
    </recommendedName>
</protein>
<keyword evidence="1" id="KW-0812">Transmembrane</keyword>
<reference evidence="2" key="1">
    <citation type="journal article" date="2014" name="Front. Microbiol.">
        <title>High frequency of phylogenetically diverse reductive dehalogenase-homologous genes in deep subseafloor sedimentary metagenomes.</title>
        <authorList>
            <person name="Kawai M."/>
            <person name="Futagami T."/>
            <person name="Toyoda A."/>
            <person name="Takaki Y."/>
            <person name="Nishi S."/>
            <person name="Hori S."/>
            <person name="Arai W."/>
            <person name="Tsubouchi T."/>
            <person name="Morono Y."/>
            <person name="Uchiyama I."/>
            <person name="Ito T."/>
            <person name="Fujiyama A."/>
            <person name="Inagaki F."/>
            <person name="Takami H."/>
        </authorList>
    </citation>
    <scope>NUCLEOTIDE SEQUENCE</scope>
    <source>
        <strain evidence="2">Expedition CK06-06</strain>
    </source>
</reference>
<keyword evidence="1" id="KW-0472">Membrane</keyword>
<feature type="transmembrane region" description="Helical" evidence="1">
    <location>
        <begin position="6"/>
        <end position="27"/>
    </location>
</feature>
<gene>
    <name evidence="2" type="ORF">S06H3_31745</name>
</gene>
<organism evidence="2">
    <name type="scientific">marine sediment metagenome</name>
    <dbReference type="NCBI Taxonomy" id="412755"/>
    <lineage>
        <taxon>unclassified sequences</taxon>
        <taxon>metagenomes</taxon>
        <taxon>ecological metagenomes</taxon>
    </lineage>
</organism>
<dbReference type="AlphaFoldDB" id="X1LY30"/>
<evidence type="ECO:0008006" key="3">
    <source>
        <dbReference type="Google" id="ProtNLM"/>
    </source>
</evidence>
<sequence length="107" mass="11910">YIGLAAATSMYFFFPIIINTFIMHRIYNGINGGKIFNGFIKILVAAVSSGICTYLVFIFLGEEQNLIIRTGVSGVVGVLLYSVLVVYVVKVREAIGLKEKVDRRIWS</sequence>